<evidence type="ECO:0000256" key="6">
    <source>
        <dbReference type="SAM" id="Coils"/>
    </source>
</evidence>
<dbReference type="PANTHER" id="PTHR12001:SF72">
    <property type="entry name" value="THIJ_PFPI FAMILY PROTEIN (AFU_ORTHOLOGUE AFUA_3G01210)-RELATED"/>
    <property type="match status" value="1"/>
</dbReference>
<evidence type="ECO:0000313" key="9">
    <source>
        <dbReference type="Proteomes" id="UP000800035"/>
    </source>
</evidence>
<dbReference type="PROSITE" id="PS00723">
    <property type="entry name" value="POLYPRENYL_SYNTHASE_1"/>
    <property type="match status" value="1"/>
</dbReference>
<feature type="compositionally biased region" description="Basic and acidic residues" evidence="7">
    <location>
        <begin position="54"/>
        <end position="68"/>
    </location>
</feature>
<keyword evidence="3" id="KW-0479">Metal-binding</keyword>
<dbReference type="Proteomes" id="UP000800035">
    <property type="component" value="Unassembled WGS sequence"/>
</dbReference>
<evidence type="ECO:0000256" key="2">
    <source>
        <dbReference type="ARBA" id="ARBA00022679"/>
    </source>
</evidence>
<protein>
    <recommendedName>
        <fullName evidence="1">geranylgeranyl diphosphate synthase</fullName>
        <ecNumber evidence="1">2.5.1.29</ecNumber>
    </recommendedName>
</protein>
<evidence type="ECO:0000256" key="5">
    <source>
        <dbReference type="RuleBase" id="RU004466"/>
    </source>
</evidence>
<evidence type="ECO:0000256" key="7">
    <source>
        <dbReference type="SAM" id="MobiDB-lite"/>
    </source>
</evidence>
<dbReference type="EMBL" id="ML976978">
    <property type="protein sequence ID" value="KAF1963155.1"/>
    <property type="molecule type" value="Genomic_DNA"/>
</dbReference>
<proteinExistence type="inferred from homology"/>
<dbReference type="InterPro" id="IPR008949">
    <property type="entry name" value="Isoprenoid_synthase_dom_sf"/>
</dbReference>
<feature type="coiled-coil region" evidence="6">
    <location>
        <begin position="361"/>
        <end position="388"/>
    </location>
</feature>
<keyword evidence="2 5" id="KW-0808">Transferase</keyword>
<sequence length="405" mass="44824">MAELRAMFDLGEDHVEDGVNTVPNGDAKAPDLPRAVSPAPITSIRNQDNEEYMNDAKEDTNSTERADTPMRGAGSQFGVHVTSEPATPDSNQSELSLIRPAVSMTDKLILEPYRYLSSLPGKGIRNITIDAFNVWVQVPDAPINIIKSAIDMLHSSSLMLDDLEDGSPLRRGKPSTHVVFGNATTINSATFMFINVIEVLRVLECPAAINLYTEEMRHLFIGQSYDCYWTNTVACPTVSEYIQMIDGKTGGLFRLSVGLLVSCSTLSITEAQKASLKHLCCLFGRYFQIRDDYQNLASPDYASQKGFCEDLDEGKYSLPLLFTLADTTDAILLRSLLQQRKCNGGLSFEQKMLVLDIITAADGLQNTLRVLRGIFDEIENEIARLEVAFGKDNAQLRRLLGLLRV</sequence>
<organism evidence="8 9">
    <name type="scientific">Byssothecium circinans</name>
    <dbReference type="NCBI Taxonomy" id="147558"/>
    <lineage>
        <taxon>Eukaryota</taxon>
        <taxon>Fungi</taxon>
        <taxon>Dikarya</taxon>
        <taxon>Ascomycota</taxon>
        <taxon>Pezizomycotina</taxon>
        <taxon>Dothideomycetes</taxon>
        <taxon>Pleosporomycetidae</taxon>
        <taxon>Pleosporales</taxon>
        <taxon>Massarineae</taxon>
        <taxon>Massarinaceae</taxon>
        <taxon>Byssothecium</taxon>
    </lineage>
</organism>
<evidence type="ECO:0000256" key="4">
    <source>
        <dbReference type="ARBA" id="ARBA00022842"/>
    </source>
</evidence>
<evidence type="ECO:0000256" key="3">
    <source>
        <dbReference type="ARBA" id="ARBA00022723"/>
    </source>
</evidence>
<evidence type="ECO:0000256" key="1">
    <source>
        <dbReference type="ARBA" id="ARBA00012382"/>
    </source>
</evidence>
<dbReference type="PANTHER" id="PTHR12001">
    <property type="entry name" value="GERANYLGERANYL PYROPHOSPHATE SYNTHASE"/>
    <property type="match status" value="1"/>
</dbReference>
<keyword evidence="9" id="KW-1185">Reference proteome</keyword>
<dbReference type="PROSITE" id="PS00444">
    <property type="entry name" value="POLYPRENYL_SYNTHASE_2"/>
    <property type="match status" value="1"/>
</dbReference>
<accession>A0A6A5UE29</accession>
<keyword evidence="6" id="KW-0175">Coiled coil</keyword>
<keyword evidence="4" id="KW-0460">Magnesium</keyword>
<name>A0A6A5UE29_9PLEO</name>
<dbReference type="InterPro" id="IPR000092">
    <property type="entry name" value="Polyprenyl_synt"/>
</dbReference>
<dbReference type="EC" id="2.5.1.29" evidence="1"/>
<dbReference type="CDD" id="cd00685">
    <property type="entry name" value="Trans_IPPS_HT"/>
    <property type="match status" value="1"/>
</dbReference>
<dbReference type="SUPFAM" id="SSF48576">
    <property type="entry name" value="Terpenoid synthases"/>
    <property type="match status" value="1"/>
</dbReference>
<dbReference type="GO" id="GO:0046165">
    <property type="term" value="P:alcohol biosynthetic process"/>
    <property type="evidence" value="ECO:0007669"/>
    <property type="project" value="UniProtKB-ARBA"/>
</dbReference>
<dbReference type="GO" id="GO:0004311">
    <property type="term" value="F:geranylgeranyl diphosphate synthase activity"/>
    <property type="evidence" value="ECO:0007669"/>
    <property type="project" value="UniProtKB-EC"/>
</dbReference>
<dbReference type="OrthoDB" id="6921389at2759"/>
<gene>
    <name evidence="8" type="ORF">CC80DRAFT_461756</name>
</gene>
<dbReference type="InterPro" id="IPR033749">
    <property type="entry name" value="Polyprenyl_synt_CS"/>
</dbReference>
<evidence type="ECO:0000313" key="8">
    <source>
        <dbReference type="EMBL" id="KAF1963155.1"/>
    </source>
</evidence>
<dbReference type="AlphaFoldDB" id="A0A6A5UE29"/>
<feature type="region of interest" description="Disordered" evidence="7">
    <location>
        <begin position="47"/>
        <end position="68"/>
    </location>
</feature>
<dbReference type="Pfam" id="PF00348">
    <property type="entry name" value="polyprenyl_synt"/>
    <property type="match status" value="1"/>
</dbReference>
<dbReference type="SFLD" id="SFLDS00005">
    <property type="entry name" value="Isoprenoid_Synthase_Type_I"/>
    <property type="match status" value="1"/>
</dbReference>
<dbReference type="GO" id="GO:0043386">
    <property type="term" value="P:mycotoxin biosynthetic process"/>
    <property type="evidence" value="ECO:0007669"/>
    <property type="project" value="UniProtKB-ARBA"/>
</dbReference>
<comment type="similarity">
    <text evidence="5">Belongs to the FPP/GGPP synthase family.</text>
</comment>
<dbReference type="GO" id="GO:0008299">
    <property type="term" value="P:isoprenoid biosynthetic process"/>
    <property type="evidence" value="ECO:0007669"/>
    <property type="project" value="InterPro"/>
</dbReference>
<dbReference type="GO" id="GO:0046872">
    <property type="term" value="F:metal ion binding"/>
    <property type="evidence" value="ECO:0007669"/>
    <property type="project" value="UniProtKB-KW"/>
</dbReference>
<reference evidence="8" key="1">
    <citation type="journal article" date="2020" name="Stud. Mycol.">
        <title>101 Dothideomycetes genomes: a test case for predicting lifestyles and emergence of pathogens.</title>
        <authorList>
            <person name="Haridas S."/>
            <person name="Albert R."/>
            <person name="Binder M."/>
            <person name="Bloem J."/>
            <person name="Labutti K."/>
            <person name="Salamov A."/>
            <person name="Andreopoulos B."/>
            <person name="Baker S."/>
            <person name="Barry K."/>
            <person name="Bills G."/>
            <person name="Bluhm B."/>
            <person name="Cannon C."/>
            <person name="Castanera R."/>
            <person name="Culley D."/>
            <person name="Daum C."/>
            <person name="Ezra D."/>
            <person name="Gonzalez J."/>
            <person name="Henrissat B."/>
            <person name="Kuo A."/>
            <person name="Liang C."/>
            <person name="Lipzen A."/>
            <person name="Lutzoni F."/>
            <person name="Magnuson J."/>
            <person name="Mondo S."/>
            <person name="Nolan M."/>
            <person name="Ohm R."/>
            <person name="Pangilinan J."/>
            <person name="Park H.-J."/>
            <person name="Ramirez L."/>
            <person name="Alfaro M."/>
            <person name="Sun H."/>
            <person name="Tritt A."/>
            <person name="Yoshinaga Y."/>
            <person name="Zwiers L.-H."/>
            <person name="Turgeon B."/>
            <person name="Goodwin S."/>
            <person name="Spatafora J."/>
            <person name="Crous P."/>
            <person name="Grigoriev I."/>
        </authorList>
    </citation>
    <scope>NUCLEOTIDE SEQUENCE</scope>
    <source>
        <strain evidence="8">CBS 675.92</strain>
    </source>
</reference>
<dbReference type="Gene3D" id="1.10.600.10">
    <property type="entry name" value="Farnesyl Diphosphate Synthase"/>
    <property type="match status" value="1"/>
</dbReference>